<keyword evidence="2" id="KW-1133">Transmembrane helix</keyword>
<keyword evidence="2" id="KW-0472">Membrane</keyword>
<evidence type="ECO:0000313" key="4">
    <source>
        <dbReference type="Proteomes" id="UP001225598"/>
    </source>
</evidence>
<evidence type="ECO:0000256" key="2">
    <source>
        <dbReference type="SAM" id="Phobius"/>
    </source>
</evidence>
<feature type="region of interest" description="Disordered" evidence="1">
    <location>
        <begin position="1"/>
        <end position="34"/>
    </location>
</feature>
<dbReference type="RefSeq" id="WP_284823407.1">
    <property type="nucleotide sequence ID" value="NZ_CP126969.1"/>
</dbReference>
<dbReference type="EMBL" id="CP126969">
    <property type="protein sequence ID" value="WIM66776.1"/>
    <property type="molecule type" value="Genomic_DNA"/>
</dbReference>
<keyword evidence="4" id="KW-1185">Reference proteome</keyword>
<protein>
    <recommendedName>
        <fullName evidence="5">DUF975 family protein</fullName>
    </recommendedName>
</protein>
<feature type="compositionally biased region" description="Low complexity" evidence="1">
    <location>
        <begin position="10"/>
        <end position="26"/>
    </location>
</feature>
<sequence>MTMPPYGEFPQYQNNQQPQPNHYPHQGAPQAPYSQYSSGPGAGFYDYADSNHDQLVNTNGQVHVLNAVKWSFQRWSENMNWLTWIWVPLVFVLIISIVFAAGAGVFVLVAESDVQWLAFIGFAVLLIGFIWCSFAYNAFMLKGSIRQLETRQIQFGDFTKNAHIGGLFGLGVLLLLILGLFAGLIGGLAYAIAPKHMTDDEIGLYIMCWSLVFILLAVLVSPFFFTMPYYVVDGRLGSSGAIGKGFADGKRHWGKIFLYLLLEGVLSQFFVMATLGLGAFAIGPIVQIVRANIYRQAAGGPIPAGSAMMPPAPAPAPTGWPQQY</sequence>
<feature type="transmembrane region" description="Helical" evidence="2">
    <location>
        <begin position="116"/>
        <end position="139"/>
    </location>
</feature>
<feature type="transmembrane region" description="Helical" evidence="2">
    <location>
        <begin position="84"/>
        <end position="109"/>
    </location>
</feature>
<gene>
    <name evidence="3" type="ORF">QP027_06445</name>
</gene>
<feature type="transmembrane region" description="Helical" evidence="2">
    <location>
        <begin position="204"/>
        <end position="225"/>
    </location>
</feature>
<accession>A0ABY8VAU2</accession>
<feature type="transmembrane region" description="Helical" evidence="2">
    <location>
        <begin position="167"/>
        <end position="192"/>
    </location>
</feature>
<dbReference type="Proteomes" id="UP001225598">
    <property type="component" value="Chromosome"/>
</dbReference>
<organism evidence="3 4">
    <name type="scientific">Corynebacterium breve</name>
    <dbReference type="NCBI Taxonomy" id="3049799"/>
    <lineage>
        <taxon>Bacteria</taxon>
        <taxon>Bacillati</taxon>
        <taxon>Actinomycetota</taxon>
        <taxon>Actinomycetes</taxon>
        <taxon>Mycobacteriales</taxon>
        <taxon>Corynebacteriaceae</taxon>
        <taxon>Corynebacterium</taxon>
    </lineage>
</organism>
<evidence type="ECO:0000313" key="3">
    <source>
        <dbReference type="EMBL" id="WIM66776.1"/>
    </source>
</evidence>
<name>A0ABY8VAU2_9CORY</name>
<reference evidence="3 4" key="1">
    <citation type="submission" date="2023-05" db="EMBL/GenBank/DDBJ databases">
        <title>Corynebacterium suedekumii sp. nov. and Corynebacterium breve sp. nov. isolated from raw cow's milk.</title>
        <authorList>
            <person name="Baer M.K."/>
            <person name="Mehl L."/>
            <person name="Hellmuth R."/>
            <person name="Marke G."/>
            <person name="Lipski A."/>
        </authorList>
    </citation>
    <scope>NUCLEOTIDE SEQUENCE [LARGE SCALE GENOMIC DNA]</scope>
    <source>
        <strain evidence="3 4">R4</strain>
    </source>
</reference>
<feature type="transmembrane region" description="Helical" evidence="2">
    <location>
        <begin position="256"/>
        <end position="286"/>
    </location>
</feature>
<evidence type="ECO:0000256" key="1">
    <source>
        <dbReference type="SAM" id="MobiDB-lite"/>
    </source>
</evidence>
<evidence type="ECO:0008006" key="5">
    <source>
        <dbReference type="Google" id="ProtNLM"/>
    </source>
</evidence>
<proteinExistence type="predicted"/>
<keyword evidence="2" id="KW-0812">Transmembrane</keyword>